<dbReference type="SUPFAM" id="SSF56925">
    <property type="entry name" value="OMPA-like"/>
    <property type="match status" value="1"/>
</dbReference>
<keyword evidence="2" id="KW-1134">Transmembrane beta strand</keyword>
<dbReference type="GO" id="GO:0009279">
    <property type="term" value="C:cell outer membrane"/>
    <property type="evidence" value="ECO:0007669"/>
    <property type="project" value="UniProtKB-SubCell"/>
</dbReference>
<keyword evidence="4 6" id="KW-0732">Signal</keyword>
<dbReference type="GO" id="GO:0044384">
    <property type="term" value="C:host outer membrane"/>
    <property type="evidence" value="ECO:0007669"/>
    <property type="project" value="InterPro"/>
</dbReference>
<feature type="signal peptide" evidence="6">
    <location>
        <begin position="1"/>
        <end position="26"/>
    </location>
</feature>
<evidence type="ECO:0000313" key="9">
    <source>
        <dbReference type="Proteomes" id="UP000248729"/>
    </source>
</evidence>
<evidence type="ECO:0000313" key="8">
    <source>
        <dbReference type="EMBL" id="RAS62628.1"/>
    </source>
</evidence>
<evidence type="ECO:0000256" key="5">
    <source>
        <dbReference type="ARBA" id="ARBA00023136"/>
    </source>
</evidence>
<accession>A0A329E7J2</accession>
<dbReference type="InterPro" id="IPR051723">
    <property type="entry name" value="Bact_OM_Invasion-Related"/>
</dbReference>
<proteinExistence type="predicted"/>
<keyword evidence="5" id="KW-0472">Membrane</keyword>
<protein>
    <submittedName>
        <fullName evidence="8">Outer membrane protein X/attachment invasion locus protein</fullName>
    </submittedName>
</protein>
<keyword evidence="3" id="KW-0812">Transmembrane</keyword>
<dbReference type="Gene3D" id="2.40.160.20">
    <property type="match status" value="1"/>
</dbReference>
<evidence type="ECO:0000256" key="2">
    <source>
        <dbReference type="ARBA" id="ARBA00022452"/>
    </source>
</evidence>
<dbReference type="AlphaFoldDB" id="A0A329E7J2"/>
<feature type="chain" id="PRO_5016463655" evidence="6">
    <location>
        <begin position="27"/>
        <end position="181"/>
    </location>
</feature>
<name>A0A329E7J2_VIBDI</name>
<dbReference type="PANTHER" id="PTHR35892">
    <property type="entry name" value="OUTER MEMBRANE PROTEIN PAGN-RELATED"/>
    <property type="match status" value="1"/>
</dbReference>
<evidence type="ECO:0000256" key="3">
    <source>
        <dbReference type="ARBA" id="ARBA00022692"/>
    </source>
</evidence>
<evidence type="ECO:0000256" key="4">
    <source>
        <dbReference type="ARBA" id="ARBA00022729"/>
    </source>
</evidence>
<dbReference type="PRINTS" id="PR00316">
    <property type="entry name" value="ENTEROVIROMP"/>
</dbReference>
<evidence type="ECO:0000256" key="6">
    <source>
        <dbReference type="SAM" id="SignalP"/>
    </source>
</evidence>
<comment type="subcellular location">
    <subcellularLocation>
        <location evidence="1">Cell outer membrane</location>
        <topology evidence="1">Multi-pass membrane protein</topology>
    </subcellularLocation>
</comment>
<evidence type="ECO:0000256" key="1">
    <source>
        <dbReference type="ARBA" id="ARBA00004571"/>
    </source>
</evidence>
<comment type="caution">
    <text evidence="8">The sequence shown here is derived from an EMBL/GenBank/DDBJ whole genome shotgun (WGS) entry which is preliminary data.</text>
</comment>
<gene>
    <name evidence="8" type="ORF">DET48_11422</name>
</gene>
<dbReference type="InterPro" id="IPR000758">
    <property type="entry name" value="Enterovir_OMP"/>
</dbReference>
<dbReference type="InterPro" id="IPR027385">
    <property type="entry name" value="Beta-barrel_OMP"/>
</dbReference>
<feature type="domain" description="Outer membrane protein beta-barrel" evidence="7">
    <location>
        <begin position="11"/>
        <end position="181"/>
    </location>
</feature>
<sequence length="181" mass="19173">MGKIMKILSMLAVVAAFGLSSFSVSSEEIKQTVSVGYASSSAGFAGYELDDVADGFNAKYRIEYTGEYGLILSYTKTDYSEGGIYNGTRANVSLEYSSFMAGPTFRANEYFSVYLLVGGVNGKASASVSSVSATESETGLSYGGGLQINVTPSFSIDGSYEYVELNEVDVGTWVVGVGYSF</sequence>
<reference evidence="8 9" key="1">
    <citation type="submission" date="2018-06" db="EMBL/GenBank/DDBJ databases">
        <title>Freshwater and sediment microbial communities from various areas in North America, analyzing microbe dynamics in response to fracking.</title>
        <authorList>
            <person name="Lamendella R."/>
        </authorList>
    </citation>
    <scope>NUCLEOTIDE SEQUENCE [LARGE SCALE GENOMIC DNA]</scope>
    <source>
        <strain evidence="8 9">99A</strain>
    </source>
</reference>
<dbReference type="InterPro" id="IPR011250">
    <property type="entry name" value="OMP/PagP_B-barrel"/>
</dbReference>
<organism evidence="8 9">
    <name type="scientific">Vibrio diazotrophicus</name>
    <dbReference type="NCBI Taxonomy" id="685"/>
    <lineage>
        <taxon>Bacteria</taxon>
        <taxon>Pseudomonadati</taxon>
        <taxon>Pseudomonadota</taxon>
        <taxon>Gammaproteobacteria</taxon>
        <taxon>Vibrionales</taxon>
        <taxon>Vibrionaceae</taxon>
        <taxon>Vibrio</taxon>
    </lineage>
</organism>
<dbReference type="Proteomes" id="UP000248729">
    <property type="component" value="Unassembled WGS sequence"/>
</dbReference>
<evidence type="ECO:0000259" key="7">
    <source>
        <dbReference type="Pfam" id="PF13505"/>
    </source>
</evidence>
<dbReference type="EMBL" id="QLTR01000014">
    <property type="protein sequence ID" value="RAS62628.1"/>
    <property type="molecule type" value="Genomic_DNA"/>
</dbReference>
<dbReference type="PANTHER" id="PTHR35892:SF2">
    <property type="entry name" value="OUTER MEMBRANE PROTEIN PAGN"/>
    <property type="match status" value="1"/>
</dbReference>
<dbReference type="Pfam" id="PF13505">
    <property type="entry name" value="OMP_b-brl"/>
    <property type="match status" value="1"/>
</dbReference>